<proteinExistence type="predicted"/>
<keyword evidence="2" id="KW-1185">Reference proteome</keyword>
<dbReference type="Proteomes" id="UP000628086">
    <property type="component" value="Unassembled WGS sequence"/>
</dbReference>
<sequence>MNRDPLQQDMLSAAELADSLRNAKGIGYSVERYIEAFGLSLDEFTAQLTNYRRTQLELGTATTSEVEAAQIFITAALCVVTTVIESGVTTGRAITWFRKEPLLNFERRTAEQLVGQGQVDQLLQFLGSWQAGSQG</sequence>
<reference evidence="1 2" key="1">
    <citation type="journal article" date="2020" name="Microorganisms">
        <title>Reliable Identification of Environmental Pseudomonas Isolates Using the rpoD Gene.</title>
        <authorList>
            <consortium name="The Broad Institute Genome Sequencing Platform"/>
            <person name="Girard L."/>
            <person name="Lood C."/>
            <person name="Rokni-Zadeh H."/>
            <person name="van Noort V."/>
            <person name="Lavigne R."/>
            <person name="De Mot R."/>
        </authorList>
    </citation>
    <scope>NUCLEOTIDE SEQUENCE [LARGE SCALE GENOMIC DNA]</scope>
    <source>
        <strain evidence="1 2">RW7P2</strain>
    </source>
</reference>
<gene>
    <name evidence="1" type="ORF">HU747_13430</name>
</gene>
<evidence type="ECO:0000313" key="2">
    <source>
        <dbReference type="Proteomes" id="UP000628086"/>
    </source>
</evidence>
<evidence type="ECO:0008006" key="3">
    <source>
        <dbReference type="Google" id="ProtNLM"/>
    </source>
</evidence>
<organism evidence="1 2">
    <name type="scientific">Pseudomonas taiwanensis</name>
    <dbReference type="NCBI Taxonomy" id="470150"/>
    <lineage>
        <taxon>Bacteria</taxon>
        <taxon>Pseudomonadati</taxon>
        <taxon>Pseudomonadota</taxon>
        <taxon>Gammaproteobacteria</taxon>
        <taxon>Pseudomonadales</taxon>
        <taxon>Pseudomonadaceae</taxon>
        <taxon>Pseudomonas</taxon>
    </lineage>
</organism>
<evidence type="ECO:0000313" key="1">
    <source>
        <dbReference type="EMBL" id="MBC3476596.1"/>
    </source>
</evidence>
<protein>
    <recommendedName>
        <fullName evidence="3">Antitoxin Xre/MbcA/ParS-like toxin-binding domain-containing protein</fullName>
    </recommendedName>
</protein>
<dbReference type="EMBL" id="JABWRS010000008">
    <property type="protein sequence ID" value="MBC3476596.1"/>
    <property type="molecule type" value="Genomic_DNA"/>
</dbReference>
<dbReference type="RefSeq" id="WP_186598741.1">
    <property type="nucleotide sequence ID" value="NZ_JABWRS010000008.1"/>
</dbReference>
<name>A0ABR6V7Z9_9PSED</name>
<accession>A0ABR6V7Z9</accession>
<comment type="caution">
    <text evidence="1">The sequence shown here is derived from an EMBL/GenBank/DDBJ whole genome shotgun (WGS) entry which is preliminary data.</text>
</comment>